<keyword evidence="3" id="KW-1185">Reference proteome</keyword>
<feature type="compositionally biased region" description="Basic and acidic residues" evidence="1">
    <location>
        <begin position="1"/>
        <end position="42"/>
    </location>
</feature>
<protein>
    <submittedName>
        <fullName evidence="2">Uncharacterized protein</fullName>
    </submittedName>
</protein>
<dbReference type="Proteomes" id="UP000831782">
    <property type="component" value="Chromosome"/>
</dbReference>
<name>A0ABY4F5G9_9BACI</name>
<gene>
    <name evidence="2" type="ORF">MUN88_06405</name>
</gene>
<evidence type="ECO:0000313" key="2">
    <source>
        <dbReference type="EMBL" id="UOQ49706.1"/>
    </source>
</evidence>
<organism evidence="2 3">
    <name type="scientific">Gracilibacillus caseinilyticus</name>
    <dbReference type="NCBI Taxonomy" id="2932256"/>
    <lineage>
        <taxon>Bacteria</taxon>
        <taxon>Bacillati</taxon>
        <taxon>Bacillota</taxon>
        <taxon>Bacilli</taxon>
        <taxon>Bacillales</taxon>
        <taxon>Bacillaceae</taxon>
        <taxon>Gracilibacillus</taxon>
    </lineage>
</organism>
<evidence type="ECO:0000256" key="1">
    <source>
        <dbReference type="SAM" id="MobiDB-lite"/>
    </source>
</evidence>
<reference evidence="2 3" key="1">
    <citation type="submission" date="2022-04" db="EMBL/GenBank/DDBJ databases">
        <title>Gracilibacillus sp. isolated from saltern.</title>
        <authorList>
            <person name="Won M."/>
            <person name="Lee C.-M."/>
            <person name="Woen H.-Y."/>
            <person name="Kwon S.-W."/>
        </authorList>
    </citation>
    <scope>NUCLEOTIDE SEQUENCE [LARGE SCALE GENOMIC DNA]</scope>
    <source>
        <strain evidence="2 3">SSWR10-1</strain>
    </source>
</reference>
<accession>A0ABY4F5G9</accession>
<proteinExistence type="predicted"/>
<sequence>MLEESKHLKKVEVQEEEDVRREKHLKKEQVQEEEDVRRKQTLEEGGSSGGRGC</sequence>
<dbReference type="EMBL" id="CP095072">
    <property type="protein sequence ID" value="UOQ49706.1"/>
    <property type="molecule type" value="Genomic_DNA"/>
</dbReference>
<dbReference type="RefSeq" id="WP_244722343.1">
    <property type="nucleotide sequence ID" value="NZ_CP095072.1"/>
</dbReference>
<evidence type="ECO:0000313" key="3">
    <source>
        <dbReference type="Proteomes" id="UP000831782"/>
    </source>
</evidence>
<feature type="region of interest" description="Disordered" evidence="1">
    <location>
        <begin position="1"/>
        <end position="53"/>
    </location>
</feature>